<evidence type="ECO:0008006" key="3">
    <source>
        <dbReference type="Google" id="ProtNLM"/>
    </source>
</evidence>
<dbReference type="Proteomes" id="UP000192276">
    <property type="component" value="Unassembled WGS sequence"/>
</dbReference>
<accession>A0A1V9GBI1</accession>
<dbReference type="RefSeq" id="WP_081160231.1">
    <property type="nucleotide sequence ID" value="NZ_LWBP01000002.1"/>
</dbReference>
<sequence length="292" mass="33490">MHILYCTFGNRFSNHLQAAFSAMSFLQQPDEVKSVNIITDAAPFYQHLAKHANIIAVTPEKIKEWKGPHDFFWRVKIKAIQHITEMYNGSPVIYCDTDTFLYSNISSLKAELLGGKAYMHEDEGALSTLKDKTSKRTWRALKGRQFGGLTMQPTDHMYNAGVVSTPNNQNGKDIALALQICDEMCAGGVPFRLVEQYSLSLALNHIYTLGDATPWIAHYWRNKEDWNPFILEWIAEQQFKGKSFEEMLAGFAGLDLSQVPVIIKRKYTAVKWHRAVDWLFPPRNHQYVKKNM</sequence>
<evidence type="ECO:0000313" key="1">
    <source>
        <dbReference type="EMBL" id="OQP68019.1"/>
    </source>
</evidence>
<comment type="caution">
    <text evidence="1">The sequence shown here is derived from an EMBL/GenBank/DDBJ whole genome shotgun (WGS) entry which is preliminary data.</text>
</comment>
<evidence type="ECO:0000313" key="2">
    <source>
        <dbReference type="Proteomes" id="UP000192276"/>
    </source>
</evidence>
<reference evidence="2" key="1">
    <citation type="submission" date="2016-04" db="EMBL/GenBank/DDBJ databases">
        <authorList>
            <person name="Chen L."/>
            <person name="Zhuang W."/>
            <person name="Wang G."/>
        </authorList>
    </citation>
    <scope>NUCLEOTIDE SEQUENCE [LARGE SCALE GENOMIC DNA]</scope>
    <source>
        <strain evidence="2">208</strain>
    </source>
</reference>
<gene>
    <name evidence="1" type="ORF">A4R26_11030</name>
</gene>
<proteinExistence type="predicted"/>
<dbReference type="OrthoDB" id="850028at2"/>
<dbReference type="InterPro" id="IPR029044">
    <property type="entry name" value="Nucleotide-diphossugar_trans"/>
</dbReference>
<protein>
    <recommendedName>
        <fullName evidence="3">Nucleotide-diphospho-sugar transferase domain-containing protein</fullName>
    </recommendedName>
</protein>
<dbReference type="STRING" id="550983.A4R26_11030"/>
<keyword evidence="2" id="KW-1185">Reference proteome</keyword>
<dbReference type="AlphaFoldDB" id="A0A1V9GBI1"/>
<organism evidence="1 2">
    <name type="scientific">Niastella populi</name>
    <dbReference type="NCBI Taxonomy" id="550983"/>
    <lineage>
        <taxon>Bacteria</taxon>
        <taxon>Pseudomonadati</taxon>
        <taxon>Bacteroidota</taxon>
        <taxon>Chitinophagia</taxon>
        <taxon>Chitinophagales</taxon>
        <taxon>Chitinophagaceae</taxon>
        <taxon>Niastella</taxon>
    </lineage>
</organism>
<dbReference type="EMBL" id="LWBP01000002">
    <property type="protein sequence ID" value="OQP68019.1"/>
    <property type="molecule type" value="Genomic_DNA"/>
</dbReference>
<dbReference type="SUPFAM" id="SSF53448">
    <property type="entry name" value="Nucleotide-diphospho-sugar transferases"/>
    <property type="match status" value="1"/>
</dbReference>
<name>A0A1V9GBI1_9BACT</name>